<accession>A0AAW1NQ40</accession>
<keyword evidence="2" id="KW-1185">Reference proteome</keyword>
<protein>
    <submittedName>
        <fullName evidence="1">Uncharacterized protein</fullName>
    </submittedName>
</protein>
<organism evidence="1 2">
    <name type="scientific">Symbiochloris irregularis</name>
    <dbReference type="NCBI Taxonomy" id="706552"/>
    <lineage>
        <taxon>Eukaryota</taxon>
        <taxon>Viridiplantae</taxon>
        <taxon>Chlorophyta</taxon>
        <taxon>core chlorophytes</taxon>
        <taxon>Trebouxiophyceae</taxon>
        <taxon>Trebouxiales</taxon>
        <taxon>Trebouxiaceae</taxon>
        <taxon>Symbiochloris</taxon>
    </lineage>
</organism>
<gene>
    <name evidence="1" type="ORF">WJX73_007150</name>
</gene>
<dbReference type="EMBL" id="JALJOQ010000220">
    <property type="protein sequence ID" value="KAK9788834.1"/>
    <property type="molecule type" value="Genomic_DNA"/>
</dbReference>
<comment type="caution">
    <text evidence="1">The sequence shown here is derived from an EMBL/GenBank/DDBJ whole genome shotgun (WGS) entry which is preliminary data.</text>
</comment>
<dbReference type="AlphaFoldDB" id="A0AAW1NQ40"/>
<evidence type="ECO:0000313" key="1">
    <source>
        <dbReference type="EMBL" id="KAK9788834.1"/>
    </source>
</evidence>
<name>A0AAW1NQ40_9CHLO</name>
<dbReference type="Proteomes" id="UP001465755">
    <property type="component" value="Unassembled WGS sequence"/>
</dbReference>
<reference evidence="1 2" key="1">
    <citation type="journal article" date="2024" name="Nat. Commun.">
        <title>Phylogenomics reveals the evolutionary origins of lichenization in chlorophyte algae.</title>
        <authorList>
            <person name="Puginier C."/>
            <person name="Libourel C."/>
            <person name="Otte J."/>
            <person name="Skaloud P."/>
            <person name="Haon M."/>
            <person name="Grisel S."/>
            <person name="Petersen M."/>
            <person name="Berrin J.G."/>
            <person name="Delaux P.M."/>
            <person name="Dal Grande F."/>
            <person name="Keller J."/>
        </authorList>
    </citation>
    <scope>NUCLEOTIDE SEQUENCE [LARGE SCALE GENOMIC DNA]</scope>
    <source>
        <strain evidence="1 2">SAG 2036</strain>
    </source>
</reference>
<sequence length="200" mass="22347">MNSDDANGTHRPLVKLPDNFTNDCSVPEIVEEDGIRSDHKIVVLRADGTGTVFVYTSALQPCMPHNVKLSCASLGLICLMDAEFFEQTSGKSLFFCTFKVLELDSGKVNFCLRTSGVSSFLLGGRILRTASARAENTPGQDRQEFCWINMYTFHELQEFDFALGYVRKIKVSCTGDRLFAMKHVQSTAPGQWTSCKLYTF</sequence>
<evidence type="ECO:0000313" key="2">
    <source>
        <dbReference type="Proteomes" id="UP001465755"/>
    </source>
</evidence>
<proteinExistence type="predicted"/>